<dbReference type="PANTHER" id="PTHR30217">
    <property type="entry name" value="PEPTIDASE U32 FAMILY"/>
    <property type="match status" value="1"/>
</dbReference>
<proteinExistence type="predicted"/>
<name>A0A8J8MIF7_9FIRM</name>
<sequence>MKYFSVPSDFKKETIDKYDAFNEKFIGNRIIETYGQLSHSDLGSGRAGDHIPIVSKKNMAKYIDYSLKKKIKFNYTLNSTCLSNQEFSNRGALHLLKFIEELYEMGIDTMTVALPSLMELVKTSKYPIKIKASTVCHITNADKALSYKKLGVDRIVVDESANRDFGALKSIRNTFGDKVELIVNVICYKNCIYRMFHHNQMSHDISSNEKSVTYYSHRCMMKRCEKPSNLLRMNFIRPEDLQHYVGIGIRYFKLQGRQAVQNGDIVESVKRYILEDYKGNLLDLLNCFSQTNAFNVYLDNKKLKDFLLPFVKKIGFCTNDCNTCKYCEDFIKQCVDIDDTKRIHEAAQIFYENFDQYTANIKKLSKEIGDKSG</sequence>
<dbReference type="Pfam" id="PF01136">
    <property type="entry name" value="Peptidase_U32"/>
    <property type="match status" value="1"/>
</dbReference>
<dbReference type="InterPro" id="IPR051454">
    <property type="entry name" value="RNA/ubiquinone_mod_enzymes"/>
</dbReference>
<dbReference type="RefSeq" id="WP_212697303.1">
    <property type="nucleotide sequence ID" value="NZ_CP058649.1"/>
</dbReference>
<accession>A0A8J8MIF7</accession>
<dbReference type="PANTHER" id="PTHR30217:SF10">
    <property type="entry name" value="23S RRNA 5-HYDROXYCYTIDINE C2501 SYNTHASE"/>
    <property type="match status" value="1"/>
</dbReference>
<dbReference type="InterPro" id="IPR001539">
    <property type="entry name" value="Peptidase_U32"/>
</dbReference>
<dbReference type="EMBL" id="CP058649">
    <property type="protein sequence ID" value="QUI21833.1"/>
    <property type="molecule type" value="Genomic_DNA"/>
</dbReference>
<gene>
    <name evidence="1" type="ORF">HZI73_05765</name>
</gene>
<dbReference type="AlphaFoldDB" id="A0A8J8MIF7"/>
<evidence type="ECO:0000313" key="1">
    <source>
        <dbReference type="EMBL" id="QUI21833.1"/>
    </source>
</evidence>
<dbReference type="KEGG" id="vpy:HZI73_05765"/>
<protein>
    <submittedName>
        <fullName evidence="1">U32 family peptidase</fullName>
    </submittedName>
</protein>
<dbReference type="Proteomes" id="UP000683246">
    <property type="component" value="Chromosome"/>
</dbReference>
<evidence type="ECO:0000313" key="2">
    <source>
        <dbReference type="Proteomes" id="UP000683246"/>
    </source>
</evidence>
<organism evidence="1 2">
    <name type="scientific">Vallitalea pronyensis</name>
    <dbReference type="NCBI Taxonomy" id="1348613"/>
    <lineage>
        <taxon>Bacteria</taxon>
        <taxon>Bacillati</taxon>
        <taxon>Bacillota</taxon>
        <taxon>Clostridia</taxon>
        <taxon>Lachnospirales</taxon>
        <taxon>Vallitaleaceae</taxon>
        <taxon>Vallitalea</taxon>
    </lineage>
</organism>
<keyword evidence="2" id="KW-1185">Reference proteome</keyword>
<reference evidence="1" key="1">
    <citation type="submission" date="2020-07" db="EMBL/GenBank/DDBJ databases">
        <title>Vallitalea pronyensis genome.</title>
        <authorList>
            <person name="Postec A."/>
        </authorList>
    </citation>
    <scope>NUCLEOTIDE SEQUENCE</scope>
    <source>
        <strain evidence="1">FatNI3</strain>
    </source>
</reference>